<evidence type="ECO:0000313" key="1">
    <source>
        <dbReference type="EMBL" id="NFR63731.1"/>
    </source>
</evidence>
<comment type="caution">
    <text evidence="1">The sequence shown here is derived from an EMBL/GenBank/DDBJ whole genome shotgun (WGS) entry which is preliminary data.</text>
</comment>
<organism evidence="1 2">
    <name type="scientific">Clostridium sporogenes</name>
    <dbReference type="NCBI Taxonomy" id="1509"/>
    <lineage>
        <taxon>Bacteria</taxon>
        <taxon>Bacillati</taxon>
        <taxon>Bacillota</taxon>
        <taxon>Clostridia</taxon>
        <taxon>Eubacteriales</taxon>
        <taxon>Clostridiaceae</taxon>
        <taxon>Clostridium</taxon>
    </lineage>
</organism>
<gene>
    <name evidence="1" type="ORF">FDF70_20145</name>
</gene>
<accession>A0A7X5PD02</accession>
<dbReference type="AlphaFoldDB" id="A0A7X5PD02"/>
<evidence type="ECO:0000313" key="2">
    <source>
        <dbReference type="Proteomes" id="UP000486601"/>
    </source>
</evidence>
<name>A0A7X5PD02_CLOSG</name>
<reference evidence="1 2" key="1">
    <citation type="submission" date="2019-04" db="EMBL/GenBank/DDBJ databases">
        <title>Genome sequencing of Clostridium botulinum Groups I-IV and Clostridium butyricum.</title>
        <authorList>
            <person name="Brunt J."/>
            <person name="Van Vliet A.H.M."/>
            <person name="Stringer S.C."/>
            <person name="Carter A.T."/>
            <person name="Peck M.W."/>
        </authorList>
    </citation>
    <scope>NUCLEOTIDE SEQUENCE [LARGE SCALE GENOMIC DNA]</scope>
    <source>
        <strain evidence="1 2">IFR 18/108</strain>
    </source>
</reference>
<sequence length="63" mass="7228">MELDELLKNIKKNIDDSKTTKRLMVVNLASDLKEGIISNVKLSNISELCRTDIEKLIDSYFVE</sequence>
<dbReference type="EMBL" id="SXCS01000021">
    <property type="protein sequence ID" value="NFR63731.1"/>
    <property type="molecule type" value="Genomic_DNA"/>
</dbReference>
<protein>
    <submittedName>
        <fullName evidence="1">Uncharacterized protein</fullName>
    </submittedName>
</protein>
<dbReference type="RefSeq" id="WP_039698891.1">
    <property type="nucleotide sequence ID" value="NZ_SXAL01000010.1"/>
</dbReference>
<dbReference type="Proteomes" id="UP000486601">
    <property type="component" value="Unassembled WGS sequence"/>
</dbReference>
<proteinExistence type="predicted"/>